<evidence type="ECO:0000313" key="2">
    <source>
        <dbReference type="Proteomes" id="UP000001260"/>
    </source>
</evidence>
<dbReference type="EMBL" id="AP006861">
    <property type="protein sequence ID" value="BAE81748.1"/>
    <property type="molecule type" value="Genomic_DNA"/>
</dbReference>
<name>Q252P0_CHLFF</name>
<sequence>MKKRQPFLCVGRAGMLEKLIKNFATYIGITSTLEFDADGAYVLPISDLVKIRVLQNADNEIVFSAFLGKLAPSADINKAYLQMMVANLFGRETGGGALGLDSEGNIVMTRRIPEEVSYKDFALYVESFMNFSETWLEDLGLDKPQQGQ</sequence>
<evidence type="ECO:0000313" key="1">
    <source>
        <dbReference type="EMBL" id="BAE81748.1"/>
    </source>
</evidence>
<accession>Q252P0</accession>
<dbReference type="HOGENOM" id="CLU_156421_0_0_0"/>
<dbReference type="Gene3D" id="3.30.1460.10">
    <property type="match status" value="1"/>
</dbReference>
<dbReference type="KEGG" id="cfe:CF0976"/>
<dbReference type="CDD" id="cd16364">
    <property type="entry name" value="T3SC_I-like"/>
    <property type="match status" value="1"/>
</dbReference>
<organism evidence="1 2">
    <name type="scientific">Chlamydia felis (strain Fe/C-56)</name>
    <name type="common">Chlamydophila felis</name>
    <dbReference type="NCBI Taxonomy" id="264202"/>
    <lineage>
        <taxon>Bacteria</taxon>
        <taxon>Pseudomonadati</taxon>
        <taxon>Chlamydiota</taxon>
        <taxon>Chlamydiia</taxon>
        <taxon>Chlamydiales</taxon>
        <taxon>Chlamydiaceae</taxon>
        <taxon>Chlamydia/Chlamydophila group</taxon>
        <taxon>Chlamydia</taxon>
    </lineage>
</organism>
<proteinExistence type="predicted"/>
<dbReference type="InterPro" id="IPR010261">
    <property type="entry name" value="Tir_chaperone"/>
</dbReference>
<dbReference type="eggNOG" id="ENOG5033HCR">
    <property type="taxonomic scope" value="Bacteria"/>
</dbReference>
<gene>
    <name evidence="1" type="primary">ebp21</name>
    <name evidence="1" type="ordered locus">CF0976</name>
</gene>
<dbReference type="Proteomes" id="UP000001260">
    <property type="component" value="Chromosome"/>
</dbReference>
<reference evidence="1 2" key="1">
    <citation type="journal article" date="2006" name="DNA Res.">
        <title>Genome sequence of the cat pathogen, Chlamydophila felis.</title>
        <authorList>
            <person name="Azuma Y."/>
            <person name="Hirakawa H."/>
            <person name="Yamashita A."/>
            <person name="Cai Y."/>
            <person name="Rahman M.A."/>
            <person name="Suzuki H."/>
            <person name="Mitaku S."/>
            <person name="Toh H."/>
            <person name="Goto S."/>
            <person name="Murakami T."/>
            <person name="Sugi K."/>
            <person name="Hayashi H."/>
            <person name="Fukushi H."/>
            <person name="Hattori M."/>
            <person name="Kuhara S."/>
            <person name="Shirai M."/>
        </authorList>
    </citation>
    <scope>NUCLEOTIDE SEQUENCE [LARGE SCALE GENOMIC DNA]</scope>
    <source>
        <strain evidence="1 2">Fe/C-56</strain>
    </source>
</reference>
<dbReference type="Pfam" id="PF05932">
    <property type="entry name" value="CesT"/>
    <property type="match status" value="1"/>
</dbReference>
<evidence type="ECO:0008006" key="3">
    <source>
        <dbReference type="Google" id="ProtNLM"/>
    </source>
</evidence>
<dbReference type="AlphaFoldDB" id="Q252P0"/>
<keyword evidence="2" id="KW-1185">Reference proteome</keyword>
<dbReference type="SUPFAM" id="SSF69635">
    <property type="entry name" value="Type III secretory system chaperone-like"/>
    <property type="match status" value="1"/>
</dbReference>
<dbReference type="GO" id="GO:0030254">
    <property type="term" value="P:protein secretion by the type III secretion system"/>
    <property type="evidence" value="ECO:0007669"/>
    <property type="project" value="InterPro"/>
</dbReference>
<protein>
    <recommendedName>
        <fullName evidence="3">Type III secretion chaperone</fullName>
    </recommendedName>
</protein>
<dbReference type="STRING" id="264202.CF0976"/>